<keyword evidence="13" id="KW-1185">Reference proteome</keyword>
<keyword evidence="6" id="KW-0238">DNA-binding</keyword>
<dbReference type="EMBL" id="MLFU01000124">
    <property type="protein sequence ID" value="KAK1480228.1"/>
    <property type="molecule type" value="Genomic_DNA"/>
</dbReference>
<keyword evidence="9" id="KW-0233">DNA recombination</keyword>
<dbReference type="SMART" id="SM00382">
    <property type="entry name" value="AAA"/>
    <property type="match status" value="1"/>
</dbReference>
<dbReference type="GeneID" id="85414736"/>
<dbReference type="EC" id="5.6.2.3" evidence="9"/>
<keyword evidence="3 9" id="KW-0378">Hydrolase</keyword>
<reference evidence="12 13" key="1">
    <citation type="submission" date="2016-10" db="EMBL/GenBank/DDBJ databases">
        <title>The genome sequence of Colletotrichum fioriniae PJ7.</title>
        <authorList>
            <person name="Baroncelli R."/>
        </authorList>
    </citation>
    <scope>NUCLEOTIDE SEQUENCE [LARGE SCALE GENOMIC DNA]</scope>
    <source>
        <strain evidence="12 13">Tom-12</strain>
    </source>
</reference>
<gene>
    <name evidence="12" type="ORF">CTAM01_14498</name>
</gene>
<dbReference type="SUPFAM" id="SSF52540">
    <property type="entry name" value="P-loop containing nucleoside triphosphate hydrolases"/>
    <property type="match status" value="2"/>
</dbReference>
<dbReference type="Gene3D" id="3.40.50.300">
    <property type="entry name" value="P-loop containing nucleotide triphosphate hydrolases"/>
    <property type="match status" value="1"/>
</dbReference>
<comment type="caution">
    <text evidence="12">The sequence shown here is derived from an EMBL/GenBank/DDBJ whole genome shotgun (WGS) entry which is preliminary data.</text>
</comment>
<feature type="region of interest" description="Disordered" evidence="10">
    <location>
        <begin position="519"/>
        <end position="559"/>
    </location>
</feature>
<evidence type="ECO:0000256" key="10">
    <source>
        <dbReference type="SAM" id="MobiDB-lite"/>
    </source>
</evidence>
<dbReference type="Pfam" id="PF21530">
    <property type="entry name" value="Pif1_2B_dom"/>
    <property type="match status" value="1"/>
</dbReference>
<evidence type="ECO:0000313" key="12">
    <source>
        <dbReference type="EMBL" id="KAK1480228.1"/>
    </source>
</evidence>
<feature type="compositionally biased region" description="Basic and acidic residues" evidence="10">
    <location>
        <begin position="23"/>
        <end position="39"/>
    </location>
</feature>
<evidence type="ECO:0000256" key="4">
    <source>
        <dbReference type="ARBA" id="ARBA00022806"/>
    </source>
</evidence>
<comment type="similarity">
    <text evidence="9">Belongs to the helicase family.</text>
</comment>
<dbReference type="PANTHER" id="PTHR47642">
    <property type="entry name" value="ATP-DEPENDENT DNA HELICASE"/>
    <property type="match status" value="1"/>
</dbReference>
<name>A0ABQ9QP54_9PEZI</name>
<evidence type="ECO:0000256" key="8">
    <source>
        <dbReference type="ARBA" id="ARBA00023235"/>
    </source>
</evidence>
<evidence type="ECO:0000313" key="13">
    <source>
        <dbReference type="Proteomes" id="UP001227543"/>
    </source>
</evidence>
<keyword evidence="8" id="KW-0413">Isomerase</keyword>
<accession>A0ABQ9QP54</accession>
<protein>
    <recommendedName>
        <fullName evidence="9">ATP-dependent DNA helicase</fullName>
        <ecNumber evidence="9">5.6.2.3</ecNumber>
    </recommendedName>
</protein>
<organism evidence="12 13">
    <name type="scientific">Colletotrichum tamarilloi</name>
    <dbReference type="NCBI Taxonomy" id="1209934"/>
    <lineage>
        <taxon>Eukaryota</taxon>
        <taxon>Fungi</taxon>
        <taxon>Dikarya</taxon>
        <taxon>Ascomycota</taxon>
        <taxon>Pezizomycotina</taxon>
        <taxon>Sordariomycetes</taxon>
        <taxon>Hypocreomycetidae</taxon>
        <taxon>Glomerellales</taxon>
        <taxon>Glomerellaceae</taxon>
        <taxon>Colletotrichum</taxon>
        <taxon>Colletotrichum acutatum species complex</taxon>
    </lineage>
</organism>
<evidence type="ECO:0000259" key="11">
    <source>
        <dbReference type="SMART" id="SM00382"/>
    </source>
</evidence>
<evidence type="ECO:0000256" key="7">
    <source>
        <dbReference type="ARBA" id="ARBA00023204"/>
    </source>
</evidence>
<dbReference type="InterPro" id="IPR049163">
    <property type="entry name" value="Pif1-like_2B_dom"/>
</dbReference>
<feature type="domain" description="AAA+ ATPase" evidence="11">
    <location>
        <begin position="698"/>
        <end position="881"/>
    </location>
</feature>
<evidence type="ECO:0000256" key="1">
    <source>
        <dbReference type="ARBA" id="ARBA00022741"/>
    </source>
</evidence>
<dbReference type="GO" id="GO:0004386">
    <property type="term" value="F:helicase activity"/>
    <property type="evidence" value="ECO:0007669"/>
    <property type="project" value="UniProtKB-KW"/>
</dbReference>
<evidence type="ECO:0000256" key="5">
    <source>
        <dbReference type="ARBA" id="ARBA00022840"/>
    </source>
</evidence>
<proteinExistence type="inferred from homology"/>
<sequence>MSSPSPLILPPPAAYVSSKHAGRANDEESGSHTVSDRNRSQPSPSHNILSADASSIMSLSSRTSISLRHQAVSLDVLGHKIVTQLSGLQRQHLGNITDQVGDELPFFEIRSDTVGAPGPIEPRRPPTGPFGYPPRTTEAPKDPPVTFSSSATETPITCEKRAGRRIVRRKASPPDPVVQRREEICDVLEPLFSNAPFVLVCEGKEQDAVISTIKLGDTLNSISLWDKLSGVARQVTRRWKRLLGPVRLELVNLRIVGRHSSRSDAFRGQFQIVSIAERIEALQKLISNGKYDMTEPSNPDDSEYCCYHNLRMDTVHHGSMIHEAWGEDLTSSKLSSCGVEIHVDRLKELSKLKLASVWDMLLVYPKLAVGNDVLYDRWIYSSKDIIPPVETAVIPSRTTIVPPPLTVMAKPARNQLVGNPRPASEQALQAARNYINDSRNPVVLKRGHAPKYYVVYYLRGPGAHGRKYGIFTDWNDTKKQTEGCENKNTTASSFNVAVDLLISGLALEIDAGSLMNYSPAHQSRSTVPSPAPAAAPSPVKRPREGQEEHDQEPSGVFYPDVHRSKAVKREANHQCGSRESPIKIEDDDDVVIKEEKDDAREAVIKKEEDDSAQAAIKREEDGFHEAAIKRERGFDEEEEVMRESEGFFPLKGYSDQTNEYIKRENDRPEGEKDPAVAKAAPEFPLCPEQQHALDLAMQGHSLFITGSGGCGKSVLVKALNKALSAQEKIVYLVAPTGQAATNIDGRTTFSYAGWNVSDPKETFRTLVKKSRYDSVFNRIESTDVLIIDEISMVEGEFLNRLSDVLGMLRRERFATGRGIICRKQTADSVRRPFGGIQVIAVGDFCQLSPVQPFEYCTEEVAYDPDHQTSTACGKLVFDKERNLHFCPRDREHPTFPDAQKWAFNSRTWADCNFQYIHLTKIHRQSDKKFIMMLQKIRLGHTTDADLNVLLQPREVRNGIALFGRRQKAKDYNDLELGKLPSRPQQFDALDHPKKLGEDRKNRFDKQLTLKAGMPVVLLANLDVENGFCNGSQGKLVRFIRKLDECNKPKMPEKGNYKGDTYGFQIAYARYEQMTNYINGPSGAMGFPVIIFANGQNRVILPYCDMDDIETEVIPTENGYKKVLKSYSARTQIPLVPGWAMTIHKSQSLSLDRVSVNLQNVWCGRQTYVALSRARSLSGLKVIGNKLTMRSTLPLDPEVSRFMMEAERRAAAAPADQAND</sequence>
<evidence type="ECO:0000256" key="9">
    <source>
        <dbReference type="RuleBase" id="RU363044"/>
    </source>
</evidence>
<keyword evidence="1 9" id="KW-0547">Nucleotide-binding</keyword>
<keyword evidence="4 9" id="KW-0347">Helicase</keyword>
<comment type="cofactor">
    <cofactor evidence="9">
        <name>Mg(2+)</name>
        <dbReference type="ChEBI" id="CHEBI:18420"/>
    </cofactor>
</comment>
<dbReference type="CDD" id="cd18809">
    <property type="entry name" value="SF1_C_RecD"/>
    <property type="match status" value="1"/>
</dbReference>
<keyword evidence="5 9" id="KW-0067">ATP-binding</keyword>
<evidence type="ECO:0000256" key="2">
    <source>
        <dbReference type="ARBA" id="ARBA00022763"/>
    </source>
</evidence>
<keyword evidence="7 9" id="KW-0234">DNA repair</keyword>
<comment type="catalytic activity">
    <reaction evidence="9">
        <text>ATP + H2O = ADP + phosphate + H(+)</text>
        <dbReference type="Rhea" id="RHEA:13065"/>
        <dbReference type="ChEBI" id="CHEBI:15377"/>
        <dbReference type="ChEBI" id="CHEBI:15378"/>
        <dbReference type="ChEBI" id="CHEBI:30616"/>
        <dbReference type="ChEBI" id="CHEBI:43474"/>
        <dbReference type="ChEBI" id="CHEBI:456216"/>
        <dbReference type="EC" id="5.6.2.3"/>
    </reaction>
</comment>
<dbReference type="Pfam" id="PF05970">
    <property type="entry name" value="PIF1"/>
    <property type="match status" value="1"/>
</dbReference>
<dbReference type="RefSeq" id="XP_060374946.1">
    <property type="nucleotide sequence ID" value="XM_060530498.1"/>
</dbReference>
<dbReference type="InterPro" id="IPR027417">
    <property type="entry name" value="P-loop_NTPase"/>
</dbReference>
<dbReference type="PANTHER" id="PTHR47642:SF5">
    <property type="entry name" value="ATP-DEPENDENT DNA HELICASE"/>
    <property type="match status" value="1"/>
</dbReference>
<feature type="compositionally biased region" description="Basic and acidic residues" evidence="10">
    <location>
        <begin position="541"/>
        <end position="552"/>
    </location>
</feature>
<evidence type="ECO:0000256" key="6">
    <source>
        <dbReference type="ARBA" id="ARBA00023125"/>
    </source>
</evidence>
<feature type="region of interest" description="Disordered" evidence="10">
    <location>
        <begin position="1"/>
        <end position="49"/>
    </location>
</feature>
<evidence type="ECO:0000256" key="3">
    <source>
        <dbReference type="ARBA" id="ARBA00022801"/>
    </source>
</evidence>
<keyword evidence="2 9" id="KW-0227">DNA damage</keyword>
<dbReference type="InterPro" id="IPR051055">
    <property type="entry name" value="PIF1_helicase"/>
</dbReference>
<dbReference type="Proteomes" id="UP001227543">
    <property type="component" value="Unassembled WGS sequence"/>
</dbReference>
<dbReference type="InterPro" id="IPR010285">
    <property type="entry name" value="DNA_helicase_pif1-like_DEAD"/>
</dbReference>
<dbReference type="InterPro" id="IPR003593">
    <property type="entry name" value="AAA+_ATPase"/>
</dbReference>